<protein>
    <submittedName>
        <fullName evidence="1">Uncharacterized protein</fullName>
    </submittedName>
</protein>
<accession>U2JCS7</accession>
<comment type="caution">
    <text evidence="1">The sequence shown here is derived from an EMBL/GenBank/DDBJ whole genome shotgun (WGS) entry which is preliminary data.</text>
</comment>
<evidence type="ECO:0000313" key="1">
    <source>
        <dbReference type="EMBL" id="ERJ77852.1"/>
    </source>
</evidence>
<dbReference type="Proteomes" id="UP000016617">
    <property type="component" value="Unassembled WGS sequence"/>
</dbReference>
<gene>
    <name evidence="1" type="ORF">HMPREF1557_00549</name>
</gene>
<proteinExistence type="predicted"/>
<dbReference type="AlphaFoldDB" id="U2JCS7"/>
<sequence>MGALVYLISLVYGKIRLIKRLMEQGVKSSQWGKSFPSLLYLAKENLHGITFGENH</sequence>
<dbReference type="HOGENOM" id="CLU_3030655_0_0_9"/>
<reference evidence="1 2" key="1">
    <citation type="submission" date="2013-06" db="EMBL/GenBank/DDBJ databases">
        <authorList>
            <person name="Weinstock G."/>
            <person name="Sodergren E."/>
            <person name="Lobos E.A."/>
            <person name="Fulton L."/>
            <person name="Fulton R."/>
            <person name="Courtney L."/>
            <person name="Fronick C."/>
            <person name="O'Laughlin M."/>
            <person name="Godfrey J."/>
            <person name="Wilson R.M."/>
            <person name="Miner T."/>
            <person name="Farmer C."/>
            <person name="Delehaunty K."/>
            <person name="Cordes M."/>
            <person name="Minx P."/>
            <person name="Tomlinson C."/>
            <person name="Chen J."/>
            <person name="Wollam A."/>
            <person name="Pepin K.H."/>
            <person name="Bhonagiri V."/>
            <person name="Zhang X."/>
            <person name="Warren W."/>
            <person name="Mitreva M."/>
            <person name="Mardis E.R."/>
            <person name="Wilson R.K."/>
        </authorList>
    </citation>
    <scope>NUCLEOTIDE SEQUENCE [LARGE SCALE GENOMIC DNA]</scope>
    <source>
        <strain evidence="1 2">W1703</strain>
    </source>
</reference>
<name>U2JCS7_9STRE</name>
<dbReference type="EMBL" id="AWVA01000028">
    <property type="protein sequence ID" value="ERJ77852.1"/>
    <property type="molecule type" value="Genomic_DNA"/>
</dbReference>
<organism evidence="1 2">
    <name type="scientific">Streptococcus sobrinus W1703</name>
    <dbReference type="NCBI Taxonomy" id="1227275"/>
    <lineage>
        <taxon>Bacteria</taxon>
        <taxon>Bacillati</taxon>
        <taxon>Bacillota</taxon>
        <taxon>Bacilli</taxon>
        <taxon>Lactobacillales</taxon>
        <taxon>Streptococcaceae</taxon>
        <taxon>Streptococcus</taxon>
    </lineage>
</organism>
<evidence type="ECO:0000313" key="2">
    <source>
        <dbReference type="Proteomes" id="UP000016617"/>
    </source>
</evidence>